<keyword evidence="3" id="KW-1185">Reference proteome</keyword>
<evidence type="ECO:0000256" key="1">
    <source>
        <dbReference type="SAM" id="Phobius"/>
    </source>
</evidence>
<name>A0A6J8BYT3_MYTCO</name>
<keyword evidence="1" id="KW-0812">Transmembrane</keyword>
<organism evidence="2 3">
    <name type="scientific">Mytilus coruscus</name>
    <name type="common">Sea mussel</name>
    <dbReference type="NCBI Taxonomy" id="42192"/>
    <lineage>
        <taxon>Eukaryota</taxon>
        <taxon>Metazoa</taxon>
        <taxon>Spiralia</taxon>
        <taxon>Lophotrochozoa</taxon>
        <taxon>Mollusca</taxon>
        <taxon>Bivalvia</taxon>
        <taxon>Autobranchia</taxon>
        <taxon>Pteriomorphia</taxon>
        <taxon>Mytilida</taxon>
        <taxon>Mytiloidea</taxon>
        <taxon>Mytilidae</taxon>
        <taxon>Mytilinae</taxon>
        <taxon>Mytilus</taxon>
    </lineage>
</organism>
<evidence type="ECO:0000313" key="2">
    <source>
        <dbReference type="EMBL" id="CAC5387497.1"/>
    </source>
</evidence>
<keyword evidence="1" id="KW-0472">Membrane</keyword>
<keyword evidence="1" id="KW-1133">Transmembrane helix</keyword>
<reference evidence="2 3" key="1">
    <citation type="submission" date="2020-06" db="EMBL/GenBank/DDBJ databases">
        <authorList>
            <person name="Li R."/>
            <person name="Bekaert M."/>
        </authorList>
    </citation>
    <scope>NUCLEOTIDE SEQUENCE [LARGE SCALE GENOMIC DNA]</scope>
    <source>
        <strain evidence="3">wild</strain>
    </source>
</reference>
<gene>
    <name evidence="2" type="ORF">MCOR_22815</name>
</gene>
<feature type="transmembrane region" description="Helical" evidence="1">
    <location>
        <begin position="114"/>
        <end position="136"/>
    </location>
</feature>
<dbReference type="AlphaFoldDB" id="A0A6J8BYT3"/>
<sequence>MEVFDIDCGSSDVSLQYRIRTGQSVVKHLNDTRLQHTYSCNDQKWNIPEFCTTNSNDKESLYVNLVADKYSASRIVFNVRSGDKYKLDSKNTFVDTSEDKGKIHYIDLLENGPIPLLTAIFGTLFIVAIVATIALCRRYRRKKARRERIRNVEREVYGI</sequence>
<accession>A0A6J8BYT3</accession>
<proteinExistence type="predicted"/>
<dbReference type="EMBL" id="CACVKT020004002">
    <property type="protein sequence ID" value="CAC5387497.1"/>
    <property type="molecule type" value="Genomic_DNA"/>
</dbReference>
<evidence type="ECO:0000313" key="3">
    <source>
        <dbReference type="Proteomes" id="UP000507470"/>
    </source>
</evidence>
<protein>
    <submittedName>
        <fullName evidence="2">Uncharacterized protein</fullName>
    </submittedName>
</protein>
<dbReference type="Proteomes" id="UP000507470">
    <property type="component" value="Unassembled WGS sequence"/>
</dbReference>